<dbReference type="KEGG" id="mbas:ALGA_4276"/>
<dbReference type="OrthoDB" id="9803913at2"/>
<dbReference type="GO" id="GO:0008408">
    <property type="term" value="F:3'-5' exonuclease activity"/>
    <property type="evidence" value="ECO:0007669"/>
    <property type="project" value="TreeGrafter"/>
</dbReference>
<sequence>MNFTAIDFETANGQRNSACSLGLVRVENGVIVESKDWLISPPEMYFHPMNVSIHGITEEDVTNEPSFNYIWEEVENYLHGEMVIAHNASFDVSVLRACLETYGIRFPEFDYLCTVQISRNIWPNMPNHKLNTMADMFNIPLRHHDALEDTLACAKIAIKACQVMNVNSLTDLAQEICIAPGKLNPNGYKAPKKIK</sequence>
<dbReference type="InterPro" id="IPR013520">
    <property type="entry name" value="Ribonucl_H"/>
</dbReference>
<dbReference type="InterPro" id="IPR012337">
    <property type="entry name" value="RNaseH-like_sf"/>
</dbReference>
<gene>
    <name evidence="4" type="ORF">ALGA_4276</name>
</gene>
<dbReference type="FunFam" id="3.30.420.10:FF:000045">
    <property type="entry name" value="3'-5' exonuclease DinG"/>
    <property type="match status" value="1"/>
</dbReference>
<comment type="subunit">
    <text evidence="2">DNA polymerase III contains a core (composed of alpha, epsilon and theta chains) that associates with a tau subunit. This core dimerizes to form the POLIII' complex. PolIII' associates with the gamma complex (composed of gamma, delta, delta', psi and chi chains) and with the beta chain to form the complete DNA polymerase III complex.</text>
</comment>
<dbReference type="SUPFAM" id="SSF53098">
    <property type="entry name" value="Ribonuclease H-like"/>
    <property type="match status" value="1"/>
</dbReference>
<dbReference type="SMART" id="SM00479">
    <property type="entry name" value="EXOIII"/>
    <property type="match status" value="1"/>
</dbReference>
<reference evidence="5" key="2">
    <citation type="journal article" date="2020" name="Antonie Van Leeuwenhoek">
        <title>Labilibaculum antarcticum sp. nov., a novel facultative anaerobic, psychrotorelant bacterium isolated from marine sediment of Antarctica.</title>
        <authorList>
            <person name="Watanabe M."/>
            <person name="Kojima H."/>
            <person name="Fukui M."/>
        </authorList>
    </citation>
    <scope>NUCLEOTIDE SEQUENCE [LARGE SCALE GENOMIC DNA]</scope>
    <source>
        <strain evidence="5">SPP2</strain>
    </source>
</reference>
<dbReference type="GO" id="GO:0006259">
    <property type="term" value="P:DNA metabolic process"/>
    <property type="evidence" value="ECO:0007669"/>
    <property type="project" value="UniProtKB-ARBA"/>
</dbReference>
<evidence type="ECO:0000313" key="4">
    <source>
        <dbReference type="EMBL" id="BAX82567.1"/>
    </source>
</evidence>
<evidence type="ECO:0000259" key="3">
    <source>
        <dbReference type="SMART" id="SM00479"/>
    </source>
</evidence>
<proteinExistence type="predicted"/>
<dbReference type="PANTHER" id="PTHR30231">
    <property type="entry name" value="DNA POLYMERASE III SUBUNIT EPSILON"/>
    <property type="match status" value="1"/>
</dbReference>
<dbReference type="RefSeq" id="WP_096432996.1">
    <property type="nucleotide sequence ID" value="NZ_AP018042.1"/>
</dbReference>
<name>A0A1Y1CQ67_9BACT</name>
<dbReference type="GO" id="GO:0003676">
    <property type="term" value="F:nucleic acid binding"/>
    <property type="evidence" value="ECO:0007669"/>
    <property type="project" value="InterPro"/>
</dbReference>
<dbReference type="GO" id="GO:0005829">
    <property type="term" value="C:cytosol"/>
    <property type="evidence" value="ECO:0007669"/>
    <property type="project" value="TreeGrafter"/>
</dbReference>
<protein>
    <recommendedName>
        <fullName evidence="3">Exonuclease domain-containing protein</fullName>
    </recommendedName>
</protein>
<evidence type="ECO:0000256" key="2">
    <source>
        <dbReference type="ARBA" id="ARBA00026073"/>
    </source>
</evidence>
<dbReference type="Pfam" id="PF00929">
    <property type="entry name" value="RNase_T"/>
    <property type="match status" value="1"/>
</dbReference>
<dbReference type="Proteomes" id="UP000218267">
    <property type="component" value="Chromosome"/>
</dbReference>
<dbReference type="InterPro" id="IPR036397">
    <property type="entry name" value="RNaseH_sf"/>
</dbReference>
<accession>A0A1Y1CQ67</accession>
<dbReference type="CDD" id="cd06130">
    <property type="entry name" value="DNA_pol_III_epsilon_like"/>
    <property type="match status" value="1"/>
</dbReference>
<dbReference type="AlphaFoldDB" id="A0A1Y1CQ67"/>
<keyword evidence="5" id="KW-1185">Reference proteome</keyword>
<feature type="domain" description="Exonuclease" evidence="3">
    <location>
        <begin position="2"/>
        <end position="166"/>
    </location>
</feature>
<comment type="function">
    <text evidence="1">DNA polymerase III is a complex, multichain enzyme responsible for most of the replicative synthesis in bacteria. The epsilon subunit contain the editing function and is a proofreading 3'-5' exonuclease.</text>
</comment>
<dbReference type="Gene3D" id="3.30.420.10">
    <property type="entry name" value="Ribonuclease H-like superfamily/Ribonuclease H"/>
    <property type="match status" value="1"/>
</dbReference>
<dbReference type="EMBL" id="AP018042">
    <property type="protein sequence ID" value="BAX82567.1"/>
    <property type="molecule type" value="Genomic_DNA"/>
</dbReference>
<reference evidence="4 5" key="1">
    <citation type="journal article" date="2018" name="Mar. Genomics">
        <title>Complete genome sequence of Marinifilaceae bacterium strain SPP2, isolated from the Antarctic marine sediment.</title>
        <authorList>
            <person name="Watanabe M."/>
            <person name="Kojima H."/>
            <person name="Fukui M."/>
        </authorList>
    </citation>
    <scope>NUCLEOTIDE SEQUENCE [LARGE SCALE GENOMIC DNA]</scope>
    <source>
        <strain evidence="4 5">SPP2</strain>
    </source>
</reference>
<dbReference type="PANTHER" id="PTHR30231:SF42">
    <property type="entry name" value="EXONUCLEASE"/>
    <property type="match status" value="1"/>
</dbReference>
<organism evidence="4 5">
    <name type="scientific">Labilibaculum antarcticum</name>
    <dbReference type="NCBI Taxonomy" id="1717717"/>
    <lineage>
        <taxon>Bacteria</taxon>
        <taxon>Pseudomonadati</taxon>
        <taxon>Bacteroidota</taxon>
        <taxon>Bacteroidia</taxon>
        <taxon>Marinilabiliales</taxon>
        <taxon>Marinifilaceae</taxon>
        <taxon>Labilibaculum</taxon>
    </lineage>
</organism>
<evidence type="ECO:0000313" key="5">
    <source>
        <dbReference type="Proteomes" id="UP000218267"/>
    </source>
</evidence>
<evidence type="ECO:0000256" key="1">
    <source>
        <dbReference type="ARBA" id="ARBA00025483"/>
    </source>
</evidence>